<proteinExistence type="predicted"/>
<protein>
    <recommendedName>
        <fullName evidence="2">Bacterial EndoU nuclease domain-containing protein</fullName>
    </recommendedName>
</protein>
<feature type="region of interest" description="Disordered" evidence="1">
    <location>
        <begin position="17"/>
        <end position="65"/>
    </location>
</feature>
<comment type="caution">
    <text evidence="3">The sequence shown here is derived from an EMBL/GenBank/DDBJ whole genome shotgun (WGS) entry which is preliminary data.</text>
</comment>
<organism evidence="3 4">
    <name type="scientific">Micromonospora globispora</name>
    <dbReference type="NCBI Taxonomy" id="1450148"/>
    <lineage>
        <taxon>Bacteria</taxon>
        <taxon>Bacillati</taxon>
        <taxon>Actinomycetota</taxon>
        <taxon>Actinomycetes</taxon>
        <taxon>Micromonosporales</taxon>
        <taxon>Micromonosporaceae</taxon>
        <taxon>Micromonospora</taxon>
    </lineage>
</organism>
<dbReference type="Pfam" id="PF14436">
    <property type="entry name" value="EndoU_bacteria"/>
    <property type="match status" value="1"/>
</dbReference>
<feature type="compositionally biased region" description="Basic residues" evidence="1">
    <location>
        <begin position="17"/>
        <end position="29"/>
    </location>
</feature>
<dbReference type="EMBL" id="QGSV01000078">
    <property type="protein sequence ID" value="PWU51961.1"/>
    <property type="molecule type" value="Genomic_DNA"/>
</dbReference>
<evidence type="ECO:0000256" key="1">
    <source>
        <dbReference type="SAM" id="MobiDB-lite"/>
    </source>
</evidence>
<evidence type="ECO:0000313" key="4">
    <source>
        <dbReference type="Proteomes" id="UP000245683"/>
    </source>
</evidence>
<dbReference type="AlphaFoldDB" id="A0A317KEQ8"/>
<dbReference type="OrthoDB" id="9809490at2"/>
<feature type="compositionally biased region" description="Basic and acidic residues" evidence="1">
    <location>
        <begin position="32"/>
        <end position="48"/>
    </location>
</feature>
<feature type="domain" description="Bacterial EndoU nuclease" evidence="2">
    <location>
        <begin position="38"/>
        <end position="160"/>
    </location>
</feature>
<sequence>MGKRARGKFIRAALSHLRKQKKRARHGQRRGMTPERLRHTLVGERDGRASGWHHRPGGIDPPGAKLLEVTERDPKTGIYRGEVAMLNRRTGEWRQKRGGSTFFPDHWTPEQADNAVTRAFESPGVVKNPKEGRWSATFRGIDLEGFYDPETGALRHGYPVLRRRGGTP</sequence>
<keyword evidence="4" id="KW-1185">Reference proteome</keyword>
<dbReference type="GO" id="GO:0004519">
    <property type="term" value="F:endonuclease activity"/>
    <property type="evidence" value="ECO:0007669"/>
    <property type="project" value="InterPro"/>
</dbReference>
<evidence type="ECO:0000313" key="3">
    <source>
        <dbReference type="EMBL" id="PWU51961.1"/>
    </source>
</evidence>
<reference evidence="4" key="1">
    <citation type="submission" date="2018-05" db="EMBL/GenBank/DDBJ databases">
        <title>Micromonospora globispora sp. nov. and Micromonospora rugosa sp. nov., isolated from marine sediment.</title>
        <authorList>
            <person name="Carro L."/>
            <person name="Aysel V."/>
            <person name="Cetin D."/>
            <person name="Igual J.M."/>
            <person name="Klenk H.-P."/>
            <person name="Trujillo M.E."/>
            <person name="Sahin N."/>
        </authorList>
    </citation>
    <scope>NUCLEOTIDE SEQUENCE [LARGE SCALE GENOMIC DNA]</scope>
    <source>
        <strain evidence="4">S2904</strain>
    </source>
</reference>
<dbReference type="InterPro" id="IPR029501">
    <property type="entry name" value="EndoU_bac"/>
</dbReference>
<evidence type="ECO:0000259" key="2">
    <source>
        <dbReference type="Pfam" id="PF14436"/>
    </source>
</evidence>
<dbReference type="Proteomes" id="UP000245683">
    <property type="component" value="Unassembled WGS sequence"/>
</dbReference>
<accession>A0A317KEQ8</accession>
<dbReference type="RefSeq" id="WP_109943291.1">
    <property type="nucleotide sequence ID" value="NZ_QGSV01000078.1"/>
</dbReference>
<gene>
    <name evidence="3" type="ORF">DLJ46_03910</name>
</gene>
<name>A0A317KEQ8_9ACTN</name>